<proteinExistence type="predicted"/>
<dbReference type="CDD" id="cd00084">
    <property type="entry name" value="HMG-box_SF"/>
    <property type="match status" value="1"/>
</dbReference>
<gene>
    <name evidence="2" type="ORF">LSTR_LSTR001976</name>
</gene>
<evidence type="ECO:0000313" key="3">
    <source>
        <dbReference type="Proteomes" id="UP000291343"/>
    </source>
</evidence>
<feature type="region of interest" description="Disordered" evidence="1">
    <location>
        <begin position="62"/>
        <end position="121"/>
    </location>
</feature>
<feature type="compositionally biased region" description="Basic and acidic residues" evidence="1">
    <location>
        <begin position="62"/>
        <end position="71"/>
    </location>
</feature>
<sequence length="121" mass="14072">MRLHRRSSVQMGSTIFDEEELGAKCLVREAGTKGRKKSKDSISRNPFFNFLRCLRSQEKMRGKTEIEEKMRGKTATEISTEGTKIWNKMSDAERKPYSRMACKGSKAPKMKRQPRRQIIML</sequence>
<feature type="compositionally biased region" description="Basic residues" evidence="1">
    <location>
        <begin position="106"/>
        <end position="115"/>
    </location>
</feature>
<dbReference type="InterPro" id="IPR036910">
    <property type="entry name" value="HMG_box_dom_sf"/>
</dbReference>
<dbReference type="SUPFAM" id="SSF47095">
    <property type="entry name" value="HMG-box"/>
    <property type="match status" value="1"/>
</dbReference>
<reference evidence="2 3" key="1">
    <citation type="journal article" date="2017" name="Gigascience">
        <title>Genome sequence of the small brown planthopper, Laodelphax striatellus.</title>
        <authorList>
            <person name="Zhu J."/>
            <person name="Jiang F."/>
            <person name="Wang X."/>
            <person name="Yang P."/>
            <person name="Bao Y."/>
            <person name="Zhao W."/>
            <person name="Wang W."/>
            <person name="Lu H."/>
            <person name="Wang Q."/>
            <person name="Cui N."/>
            <person name="Li J."/>
            <person name="Chen X."/>
            <person name="Luo L."/>
            <person name="Yu J."/>
            <person name="Kang L."/>
            <person name="Cui F."/>
        </authorList>
    </citation>
    <scope>NUCLEOTIDE SEQUENCE [LARGE SCALE GENOMIC DNA]</scope>
    <source>
        <strain evidence="2">Lst14</strain>
    </source>
</reference>
<comment type="caution">
    <text evidence="2">The sequence shown here is derived from an EMBL/GenBank/DDBJ whole genome shotgun (WGS) entry which is preliminary data.</text>
</comment>
<dbReference type="InParanoid" id="A0A482XG74"/>
<dbReference type="OrthoDB" id="7675944at2759"/>
<dbReference type="Gene3D" id="1.10.30.10">
    <property type="entry name" value="High mobility group box domain"/>
    <property type="match status" value="1"/>
</dbReference>
<accession>A0A482XG74</accession>
<evidence type="ECO:0008006" key="4">
    <source>
        <dbReference type="Google" id="ProtNLM"/>
    </source>
</evidence>
<organism evidence="2 3">
    <name type="scientific">Laodelphax striatellus</name>
    <name type="common">Small brown planthopper</name>
    <name type="synonym">Delphax striatella</name>
    <dbReference type="NCBI Taxonomy" id="195883"/>
    <lineage>
        <taxon>Eukaryota</taxon>
        <taxon>Metazoa</taxon>
        <taxon>Ecdysozoa</taxon>
        <taxon>Arthropoda</taxon>
        <taxon>Hexapoda</taxon>
        <taxon>Insecta</taxon>
        <taxon>Pterygota</taxon>
        <taxon>Neoptera</taxon>
        <taxon>Paraneoptera</taxon>
        <taxon>Hemiptera</taxon>
        <taxon>Auchenorrhyncha</taxon>
        <taxon>Fulgoroidea</taxon>
        <taxon>Delphacidae</taxon>
        <taxon>Criomorphinae</taxon>
        <taxon>Laodelphax</taxon>
    </lineage>
</organism>
<protein>
    <recommendedName>
        <fullName evidence="4">HMG box domain-containing protein</fullName>
    </recommendedName>
</protein>
<dbReference type="SMR" id="A0A482XG74"/>
<name>A0A482XG74_LAOST</name>
<dbReference type="EMBL" id="QKKF02010000">
    <property type="protein sequence ID" value="RZF45015.1"/>
    <property type="molecule type" value="Genomic_DNA"/>
</dbReference>
<evidence type="ECO:0000313" key="2">
    <source>
        <dbReference type="EMBL" id="RZF45015.1"/>
    </source>
</evidence>
<evidence type="ECO:0000256" key="1">
    <source>
        <dbReference type="SAM" id="MobiDB-lite"/>
    </source>
</evidence>
<dbReference type="Proteomes" id="UP000291343">
    <property type="component" value="Unassembled WGS sequence"/>
</dbReference>
<keyword evidence="3" id="KW-1185">Reference proteome</keyword>
<dbReference type="GO" id="GO:0005634">
    <property type="term" value="C:nucleus"/>
    <property type="evidence" value="ECO:0007669"/>
    <property type="project" value="UniProtKB-ARBA"/>
</dbReference>
<dbReference type="AlphaFoldDB" id="A0A482XG74"/>